<dbReference type="Proteomes" id="UP000289340">
    <property type="component" value="Chromosome 12"/>
</dbReference>
<proteinExistence type="predicted"/>
<protein>
    <submittedName>
        <fullName evidence="1">Uncharacterized protein</fullName>
    </submittedName>
</protein>
<evidence type="ECO:0000313" key="2">
    <source>
        <dbReference type="EMBL" id="RZB74553.1"/>
    </source>
</evidence>
<reference evidence="1" key="1">
    <citation type="submission" date="2014-07" db="EMBL/GenBank/DDBJ databases">
        <title>Identification of a novel salt tolerance gene in wild soybean by whole-genome sequencing.</title>
        <authorList>
            <person name="Lam H.-M."/>
            <person name="Qi X."/>
            <person name="Li M.-W."/>
            <person name="Liu X."/>
            <person name="Xie M."/>
            <person name="Ni M."/>
            <person name="Xu X."/>
        </authorList>
    </citation>
    <scope>NUCLEOTIDE SEQUENCE [LARGE SCALE GENOMIC DNA]</scope>
    <source>
        <tissue evidence="1">Root</tissue>
    </source>
</reference>
<sequence>MGKLVEILDQGFRIAARFYSNCPQTSRKYYHPSSLSDNHDHHYHCGATTSGGGGVKEAVAAWSVDIKSRYRCVDFRCMTKNN</sequence>
<dbReference type="AlphaFoldDB" id="A0A0B2RJX4"/>
<dbReference type="EMBL" id="QZWG01000012">
    <property type="protein sequence ID" value="RZB74553.1"/>
    <property type="molecule type" value="Genomic_DNA"/>
</dbReference>
<keyword evidence="3" id="KW-1185">Reference proteome</keyword>
<evidence type="ECO:0000313" key="3">
    <source>
        <dbReference type="Proteomes" id="UP000289340"/>
    </source>
</evidence>
<dbReference type="EMBL" id="KN650302">
    <property type="protein sequence ID" value="KHN32137.1"/>
    <property type="molecule type" value="Genomic_DNA"/>
</dbReference>
<dbReference type="Proteomes" id="UP000053555">
    <property type="component" value="Unassembled WGS sequence"/>
</dbReference>
<evidence type="ECO:0000313" key="1">
    <source>
        <dbReference type="EMBL" id="KHN32137.1"/>
    </source>
</evidence>
<dbReference type="PANTHER" id="PTHR33983:SF1">
    <property type="entry name" value="OS07G0185900 PROTEIN"/>
    <property type="match status" value="1"/>
</dbReference>
<name>A0A0B2RJX4_GLYSO</name>
<reference evidence="2 3" key="2">
    <citation type="submission" date="2018-09" db="EMBL/GenBank/DDBJ databases">
        <title>A high-quality reference genome of wild soybean provides a powerful tool to mine soybean genomes.</title>
        <authorList>
            <person name="Xie M."/>
            <person name="Chung C.Y.L."/>
            <person name="Li M.-W."/>
            <person name="Wong F.-L."/>
            <person name="Chan T.-F."/>
            <person name="Lam H.-M."/>
        </authorList>
    </citation>
    <scope>NUCLEOTIDE SEQUENCE [LARGE SCALE GENOMIC DNA]</scope>
    <source>
        <strain evidence="3">cv. W05</strain>
        <tissue evidence="2">Hypocotyl of etiolated seedlings</tissue>
    </source>
</reference>
<organism evidence="1">
    <name type="scientific">Glycine soja</name>
    <name type="common">Wild soybean</name>
    <dbReference type="NCBI Taxonomy" id="3848"/>
    <lineage>
        <taxon>Eukaryota</taxon>
        <taxon>Viridiplantae</taxon>
        <taxon>Streptophyta</taxon>
        <taxon>Embryophyta</taxon>
        <taxon>Tracheophyta</taxon>
        <taxon>Spermatophyta</taxon>
        <taxon>Magnoliopsida</taxon>
        <taxon>eudicotyledons</taxon>
        <taxon>Gunneridae</taxon>
        <taxon>Pentapetalae</taxon>
        <taxon>rosids</taxon>
        <taxon>fabids</taxon>
        <taxon>Fabales</taxon>
        <taxon>Fabaceae</taxon>
        <taxon>Papilionoideae</taxon>
        <taxon>50 kb inversion clade</taxon>
        <taxon>NPAAA clade</taxon>
        <taxon>indigoferoid/millettioid clade</taxon>
        <taxon>Phaseoleae</taxon>
        <taxon>Glycine</taxon>
        <taxon>Glycine subgen. Soja</taxon>
    </lineage>
</organism>
<gene>
    <name evidence="2" type="ORF">D0Y65_033520</name>
    <name evidence="1" type="ORF">glysoja_028932</name>
</gene>
<accession>A0A0B2RJX4</accession>
<dbReference type="PANTHER" id="PTHR33983">
    <property type="entry name" value="OS07G0185900 PROTEIN"/>
    <property type="match status" value="1"/>
</dbReference>